<feature type="transmembrane region" description="Helical" evidence="17">
    <location>
        <begin position="539"/>
        <end position="557"/>
    </location>
</feature>
<feature type="domain" description="Sodium/calcium exchanger membrane region" evidence="19">
    <location>
        <begin position="104"/>
        <end position="246"/>
    </location>
</feature>
<dbReference type="GO" id="GO:0006874">
    <property type="term" value="P:intracellular calcium ion homeostasis"/>
    <property type="evidence" value="ECO:0007669"/>
    <property type="project" value="TreeGrafter"/>
</dbReference>
<evidence type="ECO:0000256" key="17">
    <source>
        <dbReference type="SAM" id="Phobius"/>
    </source>
</evidence>
<evidence type="ECO:0000256" key="3">
    <source>
        <dbReference type="ARBA" id="ARBA00022448"/>
    </source>
</evidence>
<feature type="transmembrane region" description="Helical" evidence="17">
    <location>
        <begin position="435"/>
        <end position="457"/>
    </location>
</feature>
<dbReference type="PANTHER" id="PTHR10846:SF2">
    <property type="entry name" value="RE48874P"/>
    <property type="match status" value="1"/>
</dbReference>
<evidence type="ECO:0000256" key="8">
    <source>
        <dbReference type="ARBA" id="ARBA00022729"/>
    </source>
</evidence>
<evidence type="ECO:0000256" key="13">
    <source>
        <dbReference type="ARBA" id="ARBA00023053"/>
    </source>
</evidence>
<comment type="subcellular location">
    <subcellularLocation>
        <location evidence="1">Membrane</location>
        <topology evidence="1">Multi-pass membrane protein</topology>
    </subcellularLocation>
</comment>
<feature type="transmembrane region" description="Helical" evidence="17">
    <location>
        <begin position="469"/>
        <end position="487"/>
    </location>
</feature>
<dbReference type="EMBL" id="OU895880">
    <property type="protein sequence ID" value="CAG9811634.1"/>
    <property type="molecule type" value="Genomic_DNA"/>
</dbReference>
<keyword evidence="9" id="KW-0106">Calcium</keyword>
<dbReference type="Proteomes" id="UP001153620">
    <property type="component" value="Chromosome 4"/>
</dbReference>
<dbReference type="GO" id="GO:0005886">
    <property type="term" value="C:plasma membrane"/>
    <property type="evidence" value="ECO:0007669"/>
    <property type="project" value="TreeGrafter"/>
</dbReference>
<evidence type="ECO:0000256" key="11">
    <source>
        <dbReference type="ARBA" id="ARBA00022958"/>
    </source>
</evidence>
<gene>
    <name evidence="20" type="ORF">CHIRRI_LOCUS14441</name>
</gene>
<dbReference type="InterPro" id="IPR044880">
    <property type="entry name" value="NCX_ion-bd_dom_sf"/>
</dbReference>
<keyword evidence="8 18" id="KW-0732">Signal</keyword>
<accession>A0A9N9X126</accession>
<dbReference type="GO" id="GO:0005262">
    <property type="term" value="F:calcium channel activity"/>
    <property type="evidence" value="ECO:0007669"/>
    <property type="project" value="TreeGrafter"/>
</dbReference>
<keyword evidence="15 17" id="KW-0472">Membrane</keyword>
<keyword evidence="21" id="KW-1185">Reference proteome</keyword>
<feature type="transmembrane region" description="Helical" evidence="17">
    <location>
        <begin position="96"/>
        <end position="118"/>
    </location>
</feature>
<name>A0A9N9X126_9DIPT</name>
<evidence type="ECO:0000313" key="20">
    <source>
        <dbReference type="EMBL" id="CAG9811634.1"/>
    </source>
</evidence>
<dbReference type="GO" id="GO:0008273">
    <property type="term" value="F:calcium, potassium:sodium antiporter activity"/>
    <property type="evidence" value="ECO:0007669"/>
    <property type="project" value="TreeGrafter"/>
</dbReference>
<feature type="transmembrane region" description="Helical" evidence="17">
    <location>
        <begin position="228"/>
        <end position="246"/>
    </location>
</feature>
<evidence type="ECO:0000259" key="19">
    <source>
        <dbReference type="Pfam" id="PF01699"/>
    </source>
</evidence>
<dbReference type="Pfam" id="PF01699">
    <property type="entry name" value="Na_Ca_ex"/>
    <property type="match status" value="2"/>
</dbReference>
<protein>
    <recommendedName>
        <fullName evidence="19">Sodium/calcium exchanger membrane region domain-containing protein</fullName>
    </recommendedName>
</protein>
<evidence type="ECO:0000256" key="10">
    <source>
        <dbReference type="ARBA" id="ARBA00022847"/>
    </source>
</evidence>
<keyword evidence="7 17" id="KW-0812">Transmembrane</keyword>
<dbReference type="NCBIfam" id="TIGR00367">
    <property type="entry name" value="calcium/sodium antiporter"/>
    <property type="match status" value="1"/>
</dbReference>
<keyword evidence="13" id="KW-0915">Sodium</keyword>
<feature type="signal peptide" evidence="18">
    <location>
        <begin position="1"/>
        <end position="25"/>
    </location>
</feature>
<keyword evidence="12 17" id="KW-1133">Transmembrane helix</keyword>
<dbReference type="PANTHER" id="PTHR10846">
    <property type="entry name" value="SODIUM/POTASSIUM/CALCIUM EXCHANGER"/>
    <property type="match status" value="1"/>
</dbReference>
<evidence type="ECO:0000256" key="6">
    <source>
        <dbReference type="ARBA" id="ARBA00022568"/>
    </source>
</evidence>
<feature type="transmembrane region" description="Helical" evidence="17">
    <location>
        <begin position="170"/>
        <end position="191"/>
    </location>
</feature>
<evidence type="ECO:0000256" key="2">
    <source>
        <dbReference type="ARBA" id="ARBA00005364"/>
    </source>
</evidence>
<keyword evidence="14" id="KW-0406">Ion transport</keyword>
<keyword evidence="16" id="KW-0739">Sodium transport</keyword>
<feature type="domain" description="Sodium/calcium exchanger membrane region" evidence="19">
    <location>
        <begin position="401"/>
        <end position="555"/>
    </location>
</feature>
<evidence type="ECO:0000256" key="7">
    <source>
        <dbReference type="ARBA" id="ARBA00022692"/>
    </source>
</evidence>
<evidence type="ECO:0000256" key="15">
    <source>
        <dbReference type="ARBA" id="ARBA00023136"/>
    </source>
</evidence>
<keyword evidence="6" id="KW-0109">Calcium transport</keyword>
<keyword evidence="4" id="KW-0050">Antiport</keyword>
<evidence type="ECO:0000256" key="16">
    <source>
        <dbReference type="ARBA" id="ARBA00023201"/>
    </source>
</evidence>
<sequence length="567" mass="64765">MEIKLLNLSLIFIILSLSHTSHTYASLHPQNITDDNTLSLHERLEIQKSTVHWYPYQRIFYSIDIEGFIIEHATCPKRPPAIEEFPDGFWTRQQRLYGLFLIHILVAIYCFIVIAFICDKYFLPTIERICTVLDISQDVAATTFMATATTIPEFFTNTIATFIAESDMGLSAIIGSMLFNTLGVAACASLFIKKPIQIDWWPVTRDSTLLCIHLSLLITFAWDGAIMWYESVILVCVLVFYWLLMFQNKRLVKGVKYVVEERLLWCQRIKNYDIANQRAKTEAEINGIEEVETKPGGVDNPVFMVSKASIDYSSTQGRRRQSTDLAEIYGEILKQNPRRSRRLSTDLAEIYAEPEEEEFTIWEIPKNVSLFEKCWYFFTWPVRFLLHYTIPDPMKHKKLYPLSFIMCIVWIAGMSWIVFWMVVILGDTFRIPDPIMGMTFLAFGGCMPEAISAVIVARKGSGQMGVSNALGANCLAVVFSLGFPWFIRTMVDGVTLGWENSYIRIYSYGVEFTLIAIIFAVCLLYAVIAAAGYKLRKTVGAILFVLYLGFAAFAILVELDVLFPRTC</sequence>
<dbReference type="InterPro" id="IPR004837">
    <property type="entry name" value="NaCa_Exmemb"/>
</dbReference>
<feature type="chain" id="PRO_5040255241" description="Sodium/calcium exchanger membrane region domain-containing protein" evidence="18">
    <location>
        <begin position="26"/>
        <end position="567"/>
    </location>
</feature>
<proteinExistence type="inferred from homology"/>
<evidence type="ECO:0000256" key="4">
    <source>
        <dbReference type="ARBA" id="ARBA00022449"/>
    </source>
</evidence>
<feature type="transmembrane region" description="Helical" evidence="17">
    <location>
        <begin position="399"/>
        <end position="423"/>
    </location>
</feature>
<evidence type="ECO:0000256" key="5">
    <source>
        <dbReference type="ARBA" id="ARBA00022538"/>
    </source>
</evidence>
<organism evidence="20 21">
    <name type="scientific">Chironomus riparius</name>
    <dbReference type="NCBI Taxonomy" id="315576"/>
    <lineage>
        <taxon>Eukaryota</taxon>
        <taxon>Metazoa</taxon>
        <taxon>Ecdysozoa</taxon>
        <taxon>Arthropoda</taxon>
        <taxon>Hexapoda</taxon>
        <taxon>Insecta</taxon>
        <taxon>Pterygota</taxon>
        <taxon>Neoptera</taxon>
        <taxon>Endopterygota</taxon>
        <taxon>Diptera</taxon>
        <taxon>Nematocera</taxon>
        <taxon>Chironomoidea</taxon>
        <taxon>Chironomidae</taxon>
        <taxon>Chironominae</taxon>
        <taxon>Chironomus</taxon>
    </lineage>
</organism>
<evidence type="ECO:0000313" key="21">
    <source>
        <dbReference type="Proteomes" id="UP001153620"/>
    </source>
</evidence>
<keyword evidence="11" id="KW-0630">Potassium</keyword>
<keyword evidence="3" id="KW-0813">Transport</keyword>
<dbReference type="GO" id="GO:0015293">
    <property type="term" value="F:symporter activity"/>
    <property type="evidence" value="ECO:0007669"/>
    <property type="project" value="UniProtKB-KW"/>
</dbReference>
<dbReference type="Gene3D" id="1.20.1420.30">
    <property type="entry name" value="NCX, central ion-binding region"/>
    <property type="match status" value="2"/>
</dbReference>
<dbReference type="InterPro" id="IPR004481">
    <property type="entry name" value="K/Na/Ca-exchanger"/>
</dbReference>
<evidence type="ECO:0000256" key="18">
    <source>
        <dbReference type="SAM" id="SignalP"/>
    </source>
</evidence>
<evidence type="ECO:0000256" key="1">
    <source>
        <dbReference type="ARBA" id="ARBA00004141"/>
    </source>
</evidence>
<keyword evidence="5" id="KW-0633">Potassium transport</keyword>
<keyword evidence="10" id="KW-0769">Symport</keyword>
<dbReference type="AlphaFoldDB" id="A0A9N9X126"/>
<evidence type="ECO:0000256" key="12">
    <source>
        <dbReference type="ARBA" id="ARBA00022989"/>
    </source>
</evidence>
<feature type="transmembrane region" description="Helical" evidence="17">
    <location>
        <begin position="507"/>
        <end position="527"/>
    </location>
</feature>
<reference evidence="20" key="1">
    <citation type="submission" date="2022-01" db="EMBL/GenBank/DDBJ databases">
        <authorList>
            <person name="King R."/>
        </authorList>
    </citation>
    <scope>NUCLEOTIDE SEQUENCE</scope>
</reference>
<dbReference type="FunFam" id="1.20.1420.30:FF:000009">
    <property type="entry name" value="sodium/potassium/calcium exchanger 5 isoform X2"/>
    <property type="match status" value="1"/>
</dbReference>
<reference evidence="20" key="2">
    <citation type="submission" date="2022-10" db="EMBL/GenBank/DDBJ databases">
        <authorList>
            <consortium name="ENA_rothamsted_submissions"/>
            <consortium name="culmorum"/>
            <person name="King R."/>
        </authorList>
    </citation>
    <scope>NUCLEOTIDE SEQUENCE</scope>
</reference>
<evidence type="ECO:0000256" key="9">
    <source>
        <dbReference type="ARBA" id="ARBA00022837"/>
    </source>
</evidence>
<comment type="similarity">
    <text evidence="2">Belongs to the Ca(2+):cation antiporter (CaCA) (TC 2.A.19) family. SLC24A subfamily.</text>
</comment>
<dbReference type="OrthoDB" id="2127281at2759"/>
<evidence type="ECO:0000256" key="14">
    <source>
        <dbReference type="ARBA" id="ARBA00023065"/>
    </source>
</evidence>